<reference evidence="4" key="2">
    <citation type="journal article" date="2021" name="PeerJ">
        <title>Extensive microbial diversity within the chicken gut microbiome revealed by metagenomics and culture.</title>
        <authorList>
            <person name="Gilroy R."/>
            <person name="Ravi A."/>
            <person name="Getino M."/>
            <person name="Pursley I."/>
            <person name="Horton D.L."/>
            <person name="Alikhan N.F."/>
            <person name="Baker D."/>
            <person name="Gharbi K."/>
            <person name="Hall N."/>
            <person name="Watson M."/>
            <person name="Adriaenssens E.M."/>
            <person name="Foster-Nyarko E."/>
            <person name="Jarju S."/>
            <person name="Secka A."/>
            <person name="Antonio M."/>
            <person name="Oren A."/>
            <person name="Chaudhuri R.R."/>
            <person name="La Ragione R."/>
            <person name="Hildebrand F."/>
            <person name="Pallen M.J."/>
        </authorList>
    </citation>
    <scope>NUCLEOTIDE SEQUENCE</scope>
    <source>
        <strain evidence="4">ChiSjej4B22-8148</strain>
    </source>
</reference>
<feature type="signal peptide" evidence="2">
    <location>
        <begin position="1"/>
        <end position="27"/>
    </location>
</feature>
<evidence type="ECO:0000313" key="4">
    <source>
        <dbReference type="EMBL" id="HIR12987.1"/>
    </source>
</evidence>
<dbReference type="Proteomes" id="UP000886757">
    <property type="component" value="Unassembled WGS sequence"/>
</dbReference>
<reference evidence="4" key="1">
    <citation type="submission" date="2020-10" db="EMBL/GenBank/DDBJ databases">
        <authorList>
            <person name="Gilroy R."/>
        </authorList>
    </citation>
    <scope>NUCLEOTIDE SEQUENCE</scope>
    <source>
        <strain evidence="4">ChiSjej4B22-8148</strain>
    </source>
</reference>
<dbReference type="Pfam" id="PF04294">
    <property type="entry name" value="VanW"/>
    <property type="match status" value="1"/>
</dbReference>
<comment type="caution">
    <text evidence="4">The sequence shown here is derived from an EMBL/GenBank/DDBJ whole genome shotgun (WGS) entry which is preliminary data.</text>
</comment>
<feature type="compositionally biased region" description="Low complexity" evidence="1">
    <location>
        <begin position="480"/>
        <end position="520"/>
    </location>
</feature>
<protein>
    <submittedName>
        <fullName evidence="4">VanW family protein</fullName>
    </submittedName>
</protein>
<dbReference type="InterPro" id="IPR052913">
    <property type="entry name" value="Glycopeptide_resist_protein"/>
</dbReference>
<dbReference type="InterPro" id="IPR022029">
    <property type="entry name" value="YoaR-like_PG-bd"/>
</dbReference>
<feature type="chain" id="PRO_5038372907" evidence="2">
    <location>
        <begin position="28"/>
        <end position="533"/>
    </location>
</feature>
<dbReference type="InterPro" id="IPR007391">
    <property type="entry name" value="Vancomycin_resist_VanW"/>
</dbReference>
<sequence length="533" mass="57044">MKKRILCKAAAAVFYLMLPWMALTCQAGENVISEGVFINGVDVSGMTAAEAETVVQQQVQALSDSVITLTMDEDQESRTWGELGLQWKNTDLITEISHLGTTGNIVQRYKEQKDLQNQNIQFEIEYTIDEDALRSFVEGMSAYNSEPVEGSVYMGDDGLLYVEGGTDGLTLDVDATLTALEEYIEGWTAGDTVIEATVERVSPEVTAETLSKMTDVLGTATTDYSASSAARAQNIVTGTSKINGTLLMPGESFSVTDAVVPFTAENGYELAPSYESGQVVDSYGGGICQVSTTLYNAVLKAELQVDQRSNHTMTVSYVDPSKDAAIAEGLMDLVFTNTLETPVYIAGSAYGGVLNFTIYGEETRPANRTIEFVSEVTARTDATNNIQLVAKTDQNVGYLVQVQTPHEGLSAVLWKNIYYDGVLSETIQVNSSTYQATAAIWEVGVVSSNTALTSALYSAIGQNSLEQVQALLANGVQTEAAQTETTQTEAPQTEAAQTEAPQTEAAQTETPQTQAPAAQESASGTGGDVTIIQ</sequence>
<accession>A0A9D1D919</accession>
<dbReference type="AlphaFoldDB" id="A0A9D1D919"/>
<dbReference type="Pfam" id="PF12229">
    <property type="entry name" value="PG_binding_4"/>
    <property type="match status" value="1"/>
</dbReference>
<gene>
    <name evidence="4" type="ORF">IAB31_03575</name>
</gene>
<organism evidence="4 5">
    <name type="scientific">Candidatus Choladousia intestinavium</name>
    <dbReference type="NCBI Taxonomy" id="2840727"/>
    <lineage>
        <taxon>Bacteria</taxon>
        <taxon>Bacillati</taxon>
        <taxon>Bacillota</taxon>
        <taxon>Clostridia</taxon>
        <taxon>Lachnospirales</taxon>
        <taxon>Lachnospiraceae</taxon>
        <taxon>Lachnospiraceae incertae sedis</taxon>
        <taxon>Candidatus Choladousia</taxon>
    </lineage>
</organism>
<name>A0A9D1D919_9FIRM</name>
<dbReference type="EMBL" id="DVGK01000043">
    <property type="protein sequence ID" value="HIR12987.1"/>
    <property type="molecule type" value="Genomic_DNA"/>
</dbReference>
<evidence type="ECO:0000256" key="2">
    <source>
        <dbReference type="SAM" id="SignalP"/>
    </source>
</evidence>
<keyword evidence="2" id="KW-0732">Signal</keyword>
<dbReference type="PANTHER" id="PTHR35788:SF1">
    <property type="entry name" value="EXPORTED PROTEIN"/>
    <property type="match status" value="1"/>
</dbReference>
<feature type="region of interest" description="Disordered" evidence="1">
    <location>
        <begin position="480"/>
        <end position="533"/>
    </location>
</feature>
<proteinExistence type="predicted"/>
<evidence type="ECO:0000259" key="3">
    <source>
        <dbReference type="Pfam" id="PF12229"/>
    </source>
</evidence>
<evidence type="ECO:0000256" key="1">
    <source>
        <dbReference type="SAM" id="MobiDB-lite"/>
    </source>
</evidence>
<dbReference type="PANTHER" id="PTHR35788">
    <property type="entry name" value="EXPORTED PROTEIN-RELATED"/>
    <property type="match status" value="1"/>
</dbReference>
<evidence type="ECO:0000313" key="5">
    <source>
        <dbReference type="Proteomes" id="UP000886757"/>
    </source>
</evidence>
<feature type="domain" description="YoaR-like putative peptidoglycan binding" evidence="3">
    <location>
        <begin position="82"/>
        <end position="184"/>
    </location>
</feature>